<evidence type="ECO:0000256" key="6">
    <source>
        <dbReference type="ARBA" id="ARBA00022755"/>
    </source>
</evidence>
<evidence type="ECO:0000256" key="3">
    <source>
        <dbReference type="ARBA" id="ARBA00022598"/>
    </source>
</evidence>
<evidence type="ECO:0000259" key="14">
    <source>
        <dbReference type="Pfam" id="PF18076"/>
    </source>
</evidence>
<keyword evidence="10" id="KW-0963">Cytoplasm</keyword>
<dbReference type="RefSeq" id="WP_091869477.1">
    <property type="nucleotide sequence ID" value="NZ_FNAO01000006.1"/>
</dbReference>
<dbReference type="Pfam" id="PF02769">
    <property type="entry name" value="AIRS_C"/>
    <property type="match status" value="2"/>
</dbReference>
<keyword evidence="7 10" id="KW-0067">ATP-binding</keyword>
<comment type="function">
    <text evidence="10">Phosphoribosylformylglycinamidine synthase involved in the purines biosynthetic pathway. Catalyzes the ATP-dependent conversion of formylglycinamide ribonucleotide (FGAR) and glutamine to yield formylglycinamidine ribonucleotide (FGAM) and glutamate.</text>
</comment>
<name>A0A1G7EM89_9FLAO</name>
<feature type="domain" description="FGAR-AT PurM N-terminal-like" evidence="15">
    <location>
        <begin position="639"/>
        <end position="791"/>
    </location>
</feature>
<feature type="binding site" evidence="10">
    <location>
        <position position="870"/>
    </location>
    <ligand>
        <name>Mg(2+)</name>
        <dbReference type="ChEBI" id="CHEBI:18420"/>
    </ligand>
</feature>
<dbReference type="SUPFAM" id="SSF52317">
    <property type="entry name" value="Class I glutamine amidotransferase-like"/>
    <property type="match status" value="1"/>
</dbReference>
<dbReference type="InterPro" id="IPR040707">
    <property type="entry name" value="FGAR-AT_N"/>
</dbReference>
<comment type="pathway">
    <text evidence="1 10">Purine metabolism; IMP biosynthesis via de novo pathway; 5-amino-1-(5-phospho-D-ribosyl)imidazole from N(2)-formyl-N(1)-(5-phospho-D-ribosyl)glycinamide: step 1/2.</text>
</comment>
<dbReference type="InterPro" id="IPR036676">
    <property type="entry name" value="PurM-like_C_sf"/>
</dbReference>
<dbReference type="PANTHER" id="PTHR10099">
    <property type="entry name" value="PHOSPHORIBOSYLFORMYLGLYCINAMIDINE SYNTHASE"/>
    <property type="match status" value="1"/>
</dbReference>
<dbReference type="Gene3D" id="3.30.1330.10">
    <property type="entry name" value="PurM-like, N-terminal domain"/>
    <property type="match status" value="2"/>
</dbReference>
<dbReference type="HAMAP" id="MF_00419">
    <property type="entry name" value="PurL_1"/>
    <property type="match status" value="1"/>
</dbReference>
<dbReference type="OrthoDB" id="9804441at2"/>
<comment type="subcellular location">
    <subcellularLocation>
        <location evidence="10">Cytoplasm</location>
    </subcellularLocation>
</comment>
<dbReference type="PANTHER" id="PTHR10099:SF1">
    <property type="entry name" value="PHOSPHORIBOSYLFORMYLGLYCINAMIDINE SYNTHASE"/>
    <property type="match status" value="1"/>
</dbReference>
<dbReference type="Pfam" id="PF18072">
    <property type="entry name" value="FGAR-AT_linker"/>
    <property type="match status" value="1"/>
</dbReference>
<evidence type="ECO:0000313" key="17">
    <source>
        <dbReference type="Proteomes" id="UP000199109"/>
    </source>
</evidence>
<feature type="compositionally biased region" description="Polar residues" evidence="11">
    <location>
        <begin position="1030"/>
        <end position="1041"/>
    </location>
</feature>
<dbReference type="InterPro" id="IPR041609">
    <property type="entry name" value="PurL_linker"/>
</dbReference>
<comment type="catalytic activity">
    <reaction evidence="10">
        <text>N(2)-formyl-N(1)-(5-phospho-beta-D-ribosyl)glycinamide + L-glutamine + ATP + H2O = 2-formamido-N(1)-(5-O-phospho-beta-D-ribosyl)acetamidine + L-glutamate + ADP + phosphate + H(+)</text>
        <dbReference type="Rhea" id="RHEA:17129"/>
        <dbReference type="ChEBI" id="CHEBI:15377"/>
        <dbReference type="ChEBI" id="CHEBI:15378"/>
        <dbReference type="ChEBI" id="CHEBI:29985"/>
        <dbReference type="ChEBI" id="CHEBI:30616"/>
        <dbReference type="ChEBI" id="CHEBI:43474"/>
        <dbReference type="ChEBI" id="CHEBI:58359"/>
        <dbReference type="ChEBI" id="CHEBI:147286"/>
        <dbReference type="ChEBI" id="CHEBI:147287"/>
        <dbReference type="ChEBI" id="CHEBI:456216"/>
        <dbReference type="EC" id="6.3.5.3"/>
    </reaction>
</comment>
<keyword evidence="9 10" id="KW-0315">Glutamine amidotransferase</keyword>
<dbReference type="GO" id="GO:0004642">
    <property type="term" value="F:phosphoribosylformylglycinamidine synthase activity"/>
    <property type="evidence" value="ECO:0007669"/>
    <property type="project" value="UniProtKB-UniRule"/>
</dbReference>
<keyword evidence="4 10" id="KW-0479">Metal-binding</keyword>
<evidence type="ECO:0000256" key="5">
    <source>
        <dbReference type="ARBA" id="ARBA00022741"/>
    </source>
</evidence>
<keyword evidence="17" id="KW-1185">Reference proteome</keyword>
<dbReference type="Pfam" id="PF18076">
    <property type="entry name" value="FGAR-AT_N"/>
    <property type="match status" value="1"/>
</dbReference>
<comment type="caution">
    <text evidence="10">Lacks conserved residue(s) required for the propagation of feature annotation.</text>
</comment>
<dbReference type="InterPro" id="IPR010918">
    <property type="entry name" value="PurM-like_C_dom"/>
</dbReference>
<reference evidence="16 17" key="1">
    <citation type="submission" date="2016-10" db="EMBL/GenBank/DDBJ databases">
        <authorList>
            <person name="de Groot N.N."/>
        </authorList>
    </citation>
    <scope>NUCLEOTIDE SEQUENCE [LARGE SCALE GENOMIC DNA]</scope>
    <source>
        <strain evidence="16 17">DSM 23421</strain>
    </source>
</reference>
<dbReference type="Pfam" id="PF22689">
    <property type="entry name" value="FGAR-AT_PurM_N-like"/>
    <property type="match status" value="1"/>
</dbReference>
<evidence type="ECO:0000259" key="13">
    <source>
        <dbReference type="Pfam" id="PF18072"/>
    </source>
</evidence>
<feature type="binding site" evidence="10">
    <location>
        <position position="712"/>
    </location>
    <ligand>
        <name>Mg(2+)</name>
        <dbReference type="ChEBI" id="CHEBI:18420"/>
    </ligand>
</feature>
<dbReference type="Gene3D" id="1.10.8.750">
    <property type="entry name" value="Phosphoribosylformylglycinamidine synthase, linker domain"/>
    <property type="match status" value="1"/>
</dbReference>
<feature type="domain" description="PurM-like C-terminal" evidence="12">
    <location>
        <begin position="424"/>
        <end position="578"/>
    </location>
</feature>
<dbReference type="InterPro" id="IPR036921">
    <property type="entry name" value="PurM-like_N_sf"/>
</dbReference>
<proteinExistence type="inferred from homology"/>
<dbReference type="SMART" id="SM01211">
    <property type="entry name" value="GATase_5"/>
    <property type="match status" value="1"/>
</dbReference>
<dbReference type="Proteomes" id="UP000199109">
    <property type="component" value="Unassembled WGS sequence"/>
</dbReference>
<evidence type="ECO:0000256" key="2">
    <source>
        <dbReference type="ARBA" id="ARBA00008608"/>
    </source>
</evidence>
<protein>
    <recommendedName>
        <fullName evidence="10">Phosphoribosylformylglycinamidine synthase</fullName>
        <shortName evidence="10">FGAM synthase</shortName>
        <shortName evidence="10">FGAMS</shortName>
        <ecNumber evidence="10">6.3.5.3</ecNumber>
    </recommendedName>
    <alternativeName>
        <fullName evidence="10">Formylglycinamide ribonucleotide amidotransferase</fullName>
        <shortName evidence="10">FGAR amidotransferase</shortName>
        <shortName evidence="10">FGAR-AT</shortName>
    </alternativeName>
</protein>
<comment type="similarity">
    <text evidence="2 10">In the N-terminal section; belongs to the FGAMS family.</text>
</comment>
<evidence type="ECO:0000256" key="8">
    <source>
        <dbReference type="ARBA" id="ARBA00022842"/>
    </source>
</evidence>
<feature type="active site" evidence="10">
    <location>
        <position position="1259"/>
    </location>
</feature>
<dbReference type="Gene3D" id="3.40.50.880">
    <property type="match status" value="1"/>
</dbReference>
<accession>A0A1G7EM89</accession>
<feature type="active site" description="Nucleophile" evidence="10">
    <location>
        <position position="1146"/>
    </location>
</feature>
<feature type="binding site" evidence="10">
    <location>
        <begin position="273"/>
        <end position="284"/>
    </location>
    <ligand>
        <name>ATP</name>
        <dbReference type="ChEBI" id="CHEBI:30616"/>
    </ligand>
</feature>
<evidence type="ECO:0000256" key="11">
    <source>
        <dbReference type="SAM" id="MobiDB-lite"/>
    </source>
</evidence>
<dbReference type="GO" id="GO:0046872">
    <property type="term" value="F:metal ion binding"/>
    <property type="evidence" value="ECO:0007669"/>
    <property type="project" value="UniProtKB-KW"/>
</dbReference>
<dbReference type="UniPathway" id="UPA00074">
    <property type="reaction ID" value="UER00128"/>
</dbReference>
<dbReference type="Pfam" id="PF13507">
    <property type="entry name" value="GATase_5"/>
    <property type="match status" value="1"/>
</dbReference>
<evidence type="ECO:0000256" key="7">
    <source>
        <dbReference type="ARBA" id="ARBA00022840"/>
    </source>
</evidence>
<evidence type="ECO:0000256" key="10">
    <source>
        <dbReference type="HAMAP-Rule" id="MF_00419"/>
    </source>
</evidence>
<dbReference type="InterPro" id="IPR029062">
    <property type="entry name" value="Class_I_gatase-like"/>
</dbReference>
<dbReference type="PROSITE" id="PS51273">
    <property type="entry name" value="GATASE_TYPE_1"/>
    <property type="match status" value="1"/>
</dbReference>
<keyword evidence="5 10" id="KW-0547">Nucleotide-binding</keyword>
<evidence type="ECO:0000256" key="4">
    <source>
        <dbReference type="ARBA" id="ARBA00022723"/>
    </source>
</evidence>
<evidence type="ECO:0000313" key="16">
    <source>
        <dbReference type="EMBL" id="SDE64754.1"/>
    </source>
</evidence>
<feature type="region of interest" description="Disordered" evidence="11">
    <location>
        <begin position="1008"/>
        <end position="1050"/>
    </location>
</feature>
<dbReference type="SUPFAM" id="SSF82697">
    <property type="entry name" value="PurS-like"/>
    <property type="match status" value="1"/>
</dbReference>
<feature type="compositionally biased region" description="Basic and acidic residues" evidence="11">
    <location>
        <begin position="1009"/>
        <end position="1023"/>
    </location>
</feature>
<dbReference type="SUPFAM" id="SSF55326">
    <property type="entry name" value="PurM N-terminal domain-like"/>
    <property type="match status" value="2"/>
</dbReference>
<dbReference type="InterPro" id="IPR055181">
    <property type="entry name" value="FGAR-AT_PurM_N-like"/>
</dbReference>
<dbReference type="GO" id="GO:0005524">
    <property type="term" value="F:ATP binding"/>
    <property type="evidence" value="ECO:0007669"/>
    <property type="project" value="UniProtKB-UniRule"/>
</dbReference>
<dbReference type="EC" id="6.3.5.3" evidence="10"/>
<organism evidence="16 17">
    <name type="scientific">Pricia antarctica</name>
    <dbReference type="NCBI Taxonomy" id="641691"/>
    <lineage>
        <taxon>Bacteria</taxon>
        <taxon>Pseudomonadati</taxon>
        <taxon>Bacteroidota</taxon>
        <taxon>Flavobacteriia</taxon>
        <taxon>Flavobacteriales</taxon>
        <taxon>Flavobacteriaceae</taxon>
        <taxon>Pricia</taxon>
    </lineage>
</organism>
<dbReference type="STRING" id="641691.SAMN05421636_106248"/>
<dbReference type="CDD" id="cd02204">
    <property type="entry name" value="PurL_repeat2"/>
    <property type="match status" value="1"/>
</dbReference>
<dbReference type="InterPro" id="IPR036604">
    <property type="entry name" value="PurS-like_sf"/>
</dbReference>
<keyword evidence="8 10" id="KW-0460">Magnesium</keyword>
<dbReference type="SUPFAM" id="SSF109736">
    <property type="entry name" value="FGAM synthase PurL, linker domain"/>
    <property type="match status" value="1"/>
</dbReference>
<dbReference type="Gene3D" id="3.90.650.10">
    <property type="entry name" value="PurM-like C-terminal domain"/>
    <property type="match status" value="2"/>
</dbReference>
<comment type="subunit">
    <text evidence="10">Monomer.</text>
</comment>
<dbReference type="GO" id="GO:0006189">
    <property type="term" value="P:'de novo' IMP biosynthetic process"/>
    <property type="evidence" value="ECO:0007669"/>
    <property type="project" value="UniProtKB-UniRule"/>
</dbReference>
<dbReference type="GO" id="GO:0005737">
    <property type="term" value="C:cytoplasm"/>
    <property type="evidence" value="ECO:0007669"/>
    <property type="project" value="UniProtKB-SubCell"/>
</dbReference>
<feature type="domain" description="Phosphoribosylformylglycinamidine synthase linker" evidence="13">
    <location>
        <begin position="135"/>
        <end position="184"/>
    </location>
</feature>
<evidence type="ECO:0000259" key="15">
    <source>
        <dbReference type="Pfam" id="PF22689"/>
    </source>
</evidence>
<gene>
    <name evidence="10" type="primary">purL</name>
    <name evidence="16" type="ORF">SAMN05421636_106248</name>
</gene>
<feature type="domain" description="PurM-like C-terminal" evidence="12">
    <location>
        <begin position="823"/>
        <end position="946"/>
    </location>
</feature>
<dbReference type="SUPFAM" id="SSF56042">
    <property type="entry name" value="PurM C-terminal domain-like"/>
    <property type="match status" value="2"/>
</dbReference>
<keyword evidence="3 10" id="KW-0436">Ligase</keyword>
<feature type="domain" description="Phosphoribosylformylglycinamidine synthase N-terminal" evidence="14">
    <location>
        <begin position="12"/>
        <end position="99"/>
    </location>
</feature>
<evidence type="ECO:0000256" key="1">
    <source>
        <dbReference type="ARBA" id="ARBA00004920"/>
    </source>
</evidence>
<keyword evidence="6 10" id="KW-0658">Purine biosynthesis</keyword>
<sequence length="1300" mass="142061">MIYFFGDASAKVFAVQTHKELSQEDTDKLIWLFACPELSAPPAGGVSGTTDKPLASLDAFFVGPRAAMITPWSTNATEITQNMGVSGIVRIEEFQAVKEDFTDFDPMLSQKYDGLDQDVFKVDIIPESILEIDDIAAYNSKEGLALNKEEVDYLNEVSQKIGRKLTDSEVFGFSQVNSEHCRHKIFNGTFIIDGKEMPSSLFKLIKKTSQEHPNGIVSAYKDNVAFVKGPKVVQFAPRSADKPDFYAEKDFDSVISLKAETHNFPTTVEPFNGAATGSGGEIRDRLAGGKGSLPLAGTAVYMTAYSRLEKNRPWEMAMTERDWLYQTPMDILIKASNGASDFGNKFGQPLIAGSVLTFEHQYTTAIPDATYNTGETEPDDSEDDIHAKRTWHESRRRLGYDKVIMQAGGIGYGKADQALKDTPKAGDKIVILGGDNYRIGMGGAAVSSADTGELDSKIELNAIQRSNPEMQKRAANAIRGMVENDTNPIVSIHDHGAGGHLNCLSELVEETGGKIDLDKLPVGDPTLSAKEIIGNESQERMGLVIGEKDIDLLARIAERERSPMYEVGEVTGDDRFTFESKTSGQKPMDVNLSDIFGSSPKTVMTDTTLQRTYENADYSLEFFHEYLEQLLQLEAVACKDWLTNKVDRCVGGRVAKQQCTGPLQLPLNNCAVMALDFKGKEGIATSIGHSPISGLIDPAAGSKNSIAEALTNIIWAPLKDGLKSVSLSANWMWPCKNEGEDARLYKAVEAISEFAIALGINVPTGKDSLSMKQKYPDGDVISPGTVIISAAGHCDDITKVIEPVLQKDGGLIYYINLSKDTYKLGGSSFGQIRNAIGNEAPTIIDDAYFKSAFNAIQTLIKNGQIRAGHDVASGGLITTLLEMCFADNGLGAELDLSDLGESDTIKLLFSENAGIVFQGDASLEKILSTKKIDFKTIGKVASESKLNIKNGGMEMGLNIASLRDTWFKTSYLLDDKQTSNGLAKERYKNYKEQGLTYVFPEEIASSTARRADEAKQSVEHGGKSLEVPSPRSQQIASSQGPSGVAPRNGRPKAAILREKGSNSEREMANAMFLAGFDVKDVHMTDLISGRENLEDIKFLGAVGGFSNSDVLGSAKGWAGAIKYNEKANTVIKNFFARPDTLSVGICNGCQLFMELDLINPDHETHGKMTYNASHKHESNFSSVKIQKNNSVMLSSLEGCTLGVWISHGEGKFVLPQSEENYHIVAKYGYAGYPANPNGSDYNTAMLCDTSGRHLVTMPHIERSIFPWNWAYYPKDRNDTVSPWLAAFVNAREWVEEKSKQ</sequence>
<evidence type="ECO:0000256" key="9">
    <source>
        <dbReference type="ARBA" id="ARBA00022962"/>
    </source>
</evidence>
<evidence type="ECO:0000259" key="12">
    <source>
        <dbReference type="Pfam" id="PF02769"/>
    </source>
</evidence>
<feature type="binding site" evidence="10">
    <location>
        <position position="708"/>
    </location>
    <ligand>
        <name>Mg(2+)</name>
        <dbReference type="ChEBI" id="CHEBI:18420"/>
    </ligand>
</feature>
<feature type="active site" evidence="10">
    <location>
        <position position="1261"/>
    </location>
</feature>
<dbReference type="EMBL" id="FNAO01000006">
    <property type="protein sequence ID" value="SDE64754.1"/>
    <property type="molecule type" value="Genomic_DNA"/>
</dbReference>
<dbReference type="NCBIfam" id="NF003672">
    <property type="entry name" value="PRK05297.1"/>
    <property type="match status" value="1"/>
</dbReference>
<dbReference type="InterPro" id="IPR010073">
    <property type="entry name" value="PurL_large"/>
</dbReference>